<protein>
    <submittedName>
        <fullName evidence="1">Uncharacterized protein</fullName>
    </submittedName>
</protein>
<evidence type="ECO:0000313" key="2">
    <source>
        <dbReference type="Proteomes" id="UP001196413"/>
    </source>
</evidence>
<accession>A0AAD5N5J9</accession>
<organism evidence="1 2">
    <name type="scientific">Parelaphostrongylus tenuis</name>
    <name type="common">Meningeal worm</name>
    <dbReference type="NCBI Taxonomy" id="148309"/>
    <lineage>
        <taxon>Eukaryota</taxon>
        <taxon>Metazoa</taxon>
        <taxon>Ecdysozoa</taxon>
        <taxon>Nematoda</taxon>
        <taxon>Chromadorea</taxon>
        <taxon>Rhabditida</taxon>
        <taxon>Rhabditina</taxon>
        <taxon>Rhabditomorpha</taxon>
        <taxon>Strongyloidea</taxon>
        <taxon>Metastrongylidae</taxon>
        <taxon>Parelaphostrongylus</taxon>
    </lineage>
</organism>
<sequence>MSKPRSLALHLVKAVLRHFVMRLVMHTILDVLESQGRSAFLPDAVISGILGQLKVRITYVSLQCQMFIPDPTKDGLAGVDSKCIIVGSTVTGICAKMMEEECVTRQGPTWWR</sequence>
<proteinExistence type="predicted"/>
<evidence type="ECO:0000313" key="1">
    <source>
        <dbReference type="EMBL" id="KAJ1360484.1"/>
    </source>
</evidence>
<dbReference type="EMBL" id="JAHQIW010003879">
    <property type="protein sequence ID" value="KAJ1360484.1"/>
    <property type="molecule type" value="Genomic_DNA"/>
</dbReference>
<name>A0AAD5N5J9_PARTN</name>
<dbReference type="AlphaFoldDB" id="A0AAD5N5J9"/>
<gene>
    <name evidence="1" type="ORF">KIN20_019470</name>
</gene>
<dbReference type="Proteomes" id="UP001196413">
    <property type="component" value="Unassembled WGS sequence"/>
</dbReference>
<comment type="caution">
    <text evidence="1">The sequence shown here is derived from an EMBL/GenBank/DDBJ whole genome shotgun (WGS) entry which is preliminary data.</text>
</comment>
<reference evidence="1" key="1">
    <citation type="submission" date="2021-06" db="EMBL/GenBank/DDBJ databases">
        <title>Parelaphostrongylus tenuis whole genome reference sequence.</title>
        <authorList>
            <person name="Garwood T.J."/>
            <person name="Larsen P.A."/>
            <person name="Fountain-Jones N.M."/>
            <person name="Garbe J.R."/>
            <person name="Macchietto M.G."/>
            <person name="Kania S.A."/>
            <person name="Gerhold R.W."/>
            <person name="Richards J.E."/>
            <person name="Wolf T.M."/>
        </authorList>
    </citation>
    <scope>NUCLEOTIDE SEQUENCE</scope>
    <source>
        <strain evidence="1">MNPRO001-30</strain>
        <tissue evidence="1">Meninges</tissue>
    </source>
</reference>
<keyword evidence="2" id="KW-1185">Reference proteome</keyword>